<dbReference type="InterPro" id="IPR036927">
    <property type="entry name" value="Cyt_c_oxase-like_su1_sf"/>
</dbReference>
<keyword evidence="1" id="KW-0472">Membrane</keyword>
<name>A0A931BUJ0_9HYPH</name>
<dbReference type="Proteomes" id="UP000599312">
    <property type="component" value="Unassembled WGS sequence"/>
</dbReference>
<feature type="transmembrane region" description="Helical" evidence="1">
    <location>
        <begin position="76"/>
        <end position="96"/>
    </location>
</feature>
<evidence type="ECO:0008006" key="4">
    <source>
        <dbReference type="Google" id="ProtNLM"/>
    </source>
</evidence>
<dbReference type="AlphaFoldDB" id="A0A931BUJ0"/>
<reference evidence="2" key="1">
    <citation type="submission" date="2020-11" db="EMBL/GenBank/DDBJ databases">
        <authorList>
            <person name="Kim M.K."/>
        </authorList>
    </citation>
    <scope>NUCLEOTIDE SEQUENCE</scope>
    <source>
        <strain evidence="2">BT350</strain>
    </source>
</reference>
<keyword evidence="3" id="KW-1185">Reference proteome</keyword>
<comment type="caution">
    <text evidence="2">The sequence shown here is derived from an EMBL/GenBank/DDBJ whole genome shotgun (WGS) entry which is preliminary data.</text>
</comment>
<accession>A0A931BUJ0</accession>
<keyword evidence="1" id="KW-0812">Transmembrane</keyword>
<gene>
    <name evidence="2" type="ORF">I2H38_11830</name>
</gene>
<protein>
    <recommendedName>
        <fullName evidence="4">Cytochrome-c oxidase</fullName>
    </recommendedName>
</protein>
<dbReference type="Gene3D" id="1.20.210.10">
    <property type="entry name" value="Cytochrome c oxidase-like, subunit I domain"/>
    <property type="match status" value="1"/>
</dbReference>
<feature type="transmembrane region" description="Helical" evidence="1">
    <location>
        <begin position="45"/>
        <end position="64"/>
    </location>
</feature>
<dbReference type="SUPFAM" id="SSF81442">
    <property type="entry name" value="Cytochrome c oxidase subunit I-like"/>
    <property type="match status" value="1"/>
</dbReference>
<feature type="transmembrane region" description="Helical" evidence="1">
    <location>
        <begin position="12"/>
        <end position="33"/>
    </location>
</feature>
<feature type="transmembrane region" description="Helical" evidence="1">
    <location>
        <begin position="102"/>
        <end position="123"/>
    </location>
</feature>
<evidence type="ECO:0000313" key="2">
    <source>
        <dbReference type="EMBL" id="MBF9234070.1"/>
    </source>
</evidence>
<organism evidence="2 3">
    <name type="scientific">Microvirga alba</name>
    <dbReference type="NCBI Taxonomy" id="2791025"/>
    <lineage>
        <taxon>Bacteria</taxon>
        <taxon>Pseudomonadati</taxon>
        <taxon>Pseudomonadota</taxon>
        <taxon>Alphaproteobacteria</taxon>
        <taxon>Hyphomicrobiales</taxon>
        <taxon>Methylobacteriaceae</taxon>
        <taxon>Microvirga</taxon>
    </lineage>
</organism>
<keyword evidence="1" id="KW-1133">Transmembrane helix</keyword>
<sequence>MTQEIIVKASSLFLRTGALAAIFGMGLGISMGITQDHTLRSVHAHINLVGWASMFLFGLYYHVVPAADSKLAKIHYYVALPGFLAMMAGVAGLMLGNGSFEPLAIVGSLVTFASMLIFAWNVFSTTKSSAASKPAAVAPAR</sequence>
<evidence type="ECO:0000313" key="3">
    <source>
        <dbReference type="Proteomes" id="UP000599312"/>
    </source>
</evidence>
<dbReference type="EMBL" id="JADQDO010000005">
    <property type="protein sequence ID" value="MBF9234070.1"/>
    <property type="molecule type" value="Genomic_DNA"/>
</dbReference>
<proteinExistence type="predicted"/>
<evidence type="ECO:0000256" key="1">
    <source>
        <dbReference type="SAM" id="Phobius"/>
    </source>
</evidence>